<feature type="domain" description="MobA/VirD2-like nuclease" evidence="1">
    <location>
        <begin position="90"/>
        <end position="204"/>
    </location>
</feature>
<dbReference type="InterPro" id="IPR005094">
    <property type="entry name" value="Endonuclease_MobA/VirD2"/>
</dbReference>
<reference evidence="2 3" key="1">
    <citation type="submission" date="2016-02" db="EMBL/GenBank/DDBJ databases">
        <title>Complete genome sequence of Halocynthiibacter arcticus PAMC 20958t from arctic marine sediment.</title>
        <authorList>
            <person name="Lee Y.M."/>
            <person name="Baek K."/>
            <person name="Lee H.K."/>
            <person name="Shin S.C."/>
        </authorList>
    </citation>
    <scope>NUCLEOTIDE SEQUENCE [LARGE SCALE GENOMIC DNA]</scope>
    <source>
        <strain evidence="2">PAMC 20958</strain>
    </source>
</reference>
<accession>A0A126UZQ3</accession>
<organism evidence="2 3">
    <name type="scientific">Falsihalocynthiibacter arcticus</name>
    <dbReference type="NCBI Taxonomy" id="1579316"/>
    <lineage>
        <taxon>Bacteria</taxon>
        <taxon>Pseudomonadati</taxon>
        <taxon>Pseudomonadota</taxon>
        <taxon>Alphaproteobacteria</taxon>
        <taxon>Rhodobacterales</taxon>
        <taxon>Roseobacteraceae</taxon>
        <taxon>Falsihalocynthiibacter</taxon>
    </lineage>
</organism>
<protein>
    <recommendedName>
        <fullName evidence="1">MobA/VirD2-like nuclease domain-containing protein</fullName>
    </recommendedName>
</protein>
<evidence type="ECO:0000259" key="1">
    <source>
        <dbReference type="Pfam" id="PF03432"/>
    </source>
</evidence>
<dbReference type="KEGG" id="hat:RC74_10015"/>
<proteinExistence type="predicted"/>
<gene>
    <name evidence="2" type="ORF">RC74_10015</name>
</gene>
<dbReference type="AlphaFoldDB" id="A0A126UZQ3"/>
<dbReference type="Pfam" id="PF03432">
    <property type="entry name" value="Relaxase"/>
    <property type="match status" value="1"/>
</dbReference>
<dbReference type="RefSeq" id="WP_039004593.1">
    <property type="nucleotide sequence ID" value="NZ_CP014327.1"/>
</dbReference>
<dbReference type="EMBL" id="CP014327">
    <property type="protein sequence ID" value="AML51551.1"/>
    <property type="molecule type" value="Genomic_DNA"/>
</dbReference>
<keyword evidence="3" id="KW-1185">Reference proteome</keyword>
<dbReference type="OrthoDB" id="98563at2"/>
<evidence type="ECO:0000313" key="3">
    <source>
        <dbReference type="Proteomes" id="UP000070371"/>
    </source>
</evidence>
<sequence>MARNSAVVAAQDAFFDRDWSRIRGSAPRQRQKQMARAAMGHSPAIFKGIRGGGTHTKAQLRNQLEYLTTKSSFIIDSRGTYDGQKVLSAKEIEQVTRRFSAQWNEGFHPKLGHTSHLLMAFPIGTRGADVAEITREICERFFQGEGSHFDYIAAVHEDRDHPHAHIVLNRRSKDGEFFFLKQGHHFNYDTFREAMVDVSDRYGLRLEATRKVERGITTTSASDAEIRRATATGRGLSERERVGPELDRALAEVAQNARLYRGLAGEATRENQLDIAAALDKAAALLAQGKSIEADGKVYGMAEEQHSFDEAVDAFHDKIGQAERVVAEAPVERRTELEHGLNDIYRSLSHLSPIGTQSHTLLEDASKSGIYSAANIQAEVADTLRDPDLAERVEVALKGTGISVQEVSRRIEIGAGNAALERQWLGQDLKAIAERGGFDLSRADELETAIDRLDQVHTDLGRVLAEANVLKDSGEAQDAEPAELEIISDRLPPLTAEVLGRLREDPITDPFRNDLERETLRAELEELVGKEHVPDLAAGDEGTLDEHMSDRLDRLYAAKAYLQSDAALANSEAMEQVLDEIANEEVDVQRERHVDADGEKGVTHG</sequence>
<evidence type="ECO:0000313" key="2">
    <source>
        <dbReference type="EMBL" id="AML51551.1"/>
    </source>
</evidence>
<name>A0A126UZQ3_9RHOB</name>
<dbReference type="Proteomes" id="UP000070371">
    <property type="component" value="Chromosome"/>
</dbReference>
<dbReference type="STRING" id="1579316.RC74_10015"/>